<proteinExistence type="predicted"/>
<protein>
    <submittedName>
        <fullName evidence="2">Uncharacterized protein</fullName>
    </submittedName>
</protein>
<evidence type="ECO:0000313" key="2">
    <source>
        <dbReference type="EMBL" id="EHQ29812.1"/>
    </source>
</evidence>
<keyword evidence="3" id="KW-1185">Reference proteome</keyword>
<dbReference type="STRING" id="714943.Mucpa_5744"/>
<evidence type="ECO:0000313" key="3">
    <source>
        <dbReference type="Proteomes" id="UP000002774"/>
    </source>
</evidence>
<reference evidence="2" key="1">
    <citation type="submission" date="2011-09" db="EMBL/GenBank/DDBJ databases">
        <title>The permanent draft genome of Mucilaginibacter paludis DSM 18603.</title>
        <authorList>
            <consortium name="US DOE Joint Genome Institute (JGI-PGF)"/>
            <person name="Lucas S."/>
            <person name="Han J."/>
            <person name="Lapidus A."/>
            <person name="Bruce D."/>
            <person name="Goodwin L."/>
            <person name="Pitluck S."/>
            <person name="Peters L."/>
            <person name="Kyrpides N."/>
            <person name="Mavromatis K."/>
            <person name="Ivanova N."/>
            <person name="Mikhailova N."/>
            <person name="Held B."/>
            <person name="Detter J.C."/>
            <person name="Tapia R."/>
            <person name="Han C."/>
            <person name="Land M."/>
            <person name="Hauser L."/>
            <person name="Markowitz V."/>
            <person name="Cheng J.-F."/>
            <person name="Hugenholtz P."/>
            <person name="Woyke T."/>
            <person name="Wu D."/>
            <person name="Tindall B."/>
            <person name="Brambilla E."/>
            <person name="Klenk H.-P."/>
            <person name="Eisen J.A."/>
        </authorList>
    </citation>
    <scope>NUCLEOTIDE SEQUENCE [LARGE SCALE GENOMIC DNA]</scope>
    <source>
        <strain evidence="2">DSM 18603</strain>
    </source>
</reference>
<feature type="region of interest" description="Disordered" evidence="1">
    <location>
        <begin position="68"/>
        <end position="97"/>
    </location>
</feature>
<dbReference type="AlphaFoldDB" id="H1Y5N6"/>
<dbReference type="EMBL" id="CM001403">
    <property type="protein sequence ID" value="EHQ29812.1"/>
    <property type="molecule type" value="Genomic_DNA"/>
</dbReference>
<sequence length="97" mass="11293">MMPIPSKHLNNVNPVIHFNHTSMEEDYITSETASAFNAGYILQKHEPQLLDKILQSTDKQNEYINALSTGKKQQEREKIVEQQQAIKTRSQQKKQKR</sequence>
<evidence type="ECO:0000256" key="1">
    <source>
        <dbReference type="SAM" id="MobiDB-lite"/>
    </source>
</evidence>
<name>H1Y5N6_9SPHI</name>
<gene>
    <name evidence="2" type="ORF">Mucpa_5744</name>
</gene>
<accession>H1Y5N6</accession>
<organism evidence="2 3">
    <name type="scientific">Mucilaginibacter paludis DSM 18603</name>
    <dbReference type="NCBI Taxonomy" id="714943"/>
    <lineage>
        <taxon>Bacteria</taxon>
        <taxon>Pseudomonadati</taxon>
        <taxon>Bacteroidota</taxon>
        <taxon>Sphingobacteriia</taxon>
        <taxon>Sphingobacteriales</taxon>
        <taxon>Sphingobacteriaceae</taxon>
        <taxon>Mucilaginibacter</taxon>
    </lineage>
</organism>
<dbReference type="Proteomes" id="UP000002774">
    <property type="component" value="Chromosome"/>
</dbReference>
<dbReference type="HOGENOM" id="CLU_2343624_0_0_10"/>